<evidence type="ECO:0000256" key="1">
    <source>
        <dbReference type="ARBA" id="ARBA00023015"/>
    </source>
</evidence>
<feature type="DNA-binding region" description="H-T-H motif" evidence="4">
    <location>
        <begin position="47"/>
        <end position="66"/>
    </location>
</feature>
<accession>A0A317DLH9</accession>
<gene>
    <name evidence="6" type="ORF">DKT69_10505</name>
</gene>
<evidence type="ECO:0000313" key="7">
    <source>
        <dbReference type="Proteomes" id="UP000246050"/>
    </source>
</evidence>
<dbReference type="GO" id="GO:0000976">
    <property type="term" value="F:transcription cis-regulatory region binding"/>
    <property type="evidence" value="ECO:0007669"/>
    <property type="project" value="TreeGrafter"/>
</dbReference>
<feature type="domain" description="HTH tetR-type" evidence="5">
    <location>
        <begin position="25"/>
        <end position="84"/>
    </location>
</feature>
<dbReference type="SUPFAM" id="SSF46689">
    <property type="entry name" value="Homeodomain-like"/>
    <property type="match status" value="1"/>
</dbReference>
<evidence type="ECO:0000259" key="5">
    <source>
        <dbReference type="PROSITE" id="PS50977"/>
    </source>
</evidence>
<dbReference type="OrthoDB" id="3617113at2"/>
<comment type="caution">
    <text evidence="6">The sequence shown here is derived from an EMBL/GenBank/DDBJ whole genome shotgun (WGS) entry which is preliminary data.</text>
</comment>
<dbReference type="Pfam" id="PF00440">
    <property type="entry name" value="TetR_N"/>
    <property type="match status" value="1"/>
</dbReference>
<dbReference type="Proteomes" id="UP000246050">
    <property type="component" value="Unassembled WGS sequence"/>
</dbReference>
<protein>
    <submittedName>
        <fullName evidence="6">TetR family transcriptional regulator</fullName>
    </submittedName>
</protein>
<dbReference type="PROSITE" id="PS50977">
    <property type="entry name" value="HTH_TETR_2"/>
    <property type="match status" value="1"/>
</dbReference>
<dbReference type="EMBL" id="QGKS01000181">
    <property type="protein sequence ID" value="PWR15511.1"/>
    <property type="molecule type" value="Genomic_DNA"/>
</dbReference>
<dbReference type="GO" id="GO:0003700">
    <property type="term" value="F:DNA-binding transcription factor activity"/>
    <property type="evidence" value="ECO:0007669"/>
    <property type="project" value="TreeGrafter"/>
</dbReference>
<evidence type="ECO:0000256" key="2">
    <source>
        <dbReference type="ARBA" id="ARBA00023125"/>
    </source>
</evidence>
<dbReference type="SUPFAM" id="SSF48498">
    <property type="entry name" value="Tetracyclin repressor-like, C-terminal domain"/>
    <property type="match status" value="1"/>
</dbReference>
<evidence type="ECO:0000256" key="4">
    <source>
        <dbReference type="PROSITE-ProRule" id="PRU00335"/>
    </source>
</evidence>
<dbReference type="InterPro" id="IPR049445">
    <property type="entry name" value="TetR_SbtR-like_C"/>
</dbReference>
<dbReference type="InterPro" id="IPR050109">
    <property type="entry name" value="HTH-type_TetR-like_transc_reg"/>
</dbReference>
<dbReference type="PANTHER" id="PTHR30055:SF234">
    <property type="entry name" value="HTH-TYPE TRANSCRIPTIONAL REGULATOR BETI"/>
    <property type="match status" value="1"/>
</dbReference>
<dbReference type="InterPro" id="IPR001647">
    <property type="entry name" value="HTH_TetR"/>
</dbReference>
<dbReference type="InterPro" id="IPR009057">
    <property type="entry name" value="Homeodomain-like_sf"/>
</dbReference>
<keyword evidence="1" id="KW-0805">Transcription regulation</keyword>
<dbReference type="PANTHER" id="PTHR30055">
    <property type="entry name" value="HTH-TYPE TRANSCRIPTIONAL REGULATOR RUTR"/>
    <property type="match status" value="1"/>
</dbReference>
<dbReference type="Gene3D" id="1.10.357.10">
    <property type="entry name" value="Tetracycline Repressor, domain 2"/>
    <property type="match status" value="1"/>
</dbReference>
<keyword evidence="3" id="KW-0804">Transcription</keyword>
<sequence length="194" mass="21565">MTHVMTSAEQLPDVFARRPKRADARRNYESLIGAARETFAEAGASASLEEVARRAGVGIGTLYRNFPSRRELFEAVYVEEVRALSRSAAELADLPAWDALVAWLRRFVAYVATKRALAEELLHDSEVFRSCRTEIYTAGEPLMRRAQAAGVVRDDISFDDVVRLVSGLTMAQFPEPDQRDRVLGVALDGLRPPA</sequence>
<dbReference type="InterPro" id="IPR036271">
    <property type="entry name" value="Tet_transcr_reg_TetR-rel_C_sf"/>
</dbReference>
<keyword evidence="2 4" id="KW-0238">DNA-binding</keyword>
<name>A0A317DLH9_9ACTN</name>
<reference evidence="6 7" key="1">
    <citation type="submission" date="2018-05" db="EMBL/GenBank/DDBJ databases">
        <title>Micromonosporas from Atacama Desert.</title>
        <authorList>
            <person name="Carro L."/>
            <person name="Golinska P."/>
            <person name="Klenk H.-P."/>
            <person name="Goodfellow M."/>
        </authorList>
    </citation>
    <scope>NUCLEOTIDE SEQUENCE [LARGE SCALE GENOMIC DNA]</scope>
    <source>
        <strain evidence="6 7">4G51</strain>
    </source>
</reference>
<dbReference type="AlphaFoldDB" id="A0A317DLH9"/>
<dbReference type="Pfam" id="PF21597">
    <property type="entry name" value="TetR_C_43"/>
    <property type="match status" value="1"/>
</dbReference>
<organism evidence="6 7">
    <name type="scientific">Micromonospora sicca</name>
    <dbReference type="NCBI Taxonomy" id="2202420"/>
    <lineage>
        <taxon>Bacteria</taxon>
        <taxon>Bacillati</taxon>
        <taxon>Actinomycetota</taxon>
        <taxon>Actinomycetes</taxon>
        <taxon>Micromonosporales</taxon>
        <taxon>Micromonosporaceae</taxon>
        <taxon>Micromonospora</taxon>
    </lineage>
</organism>
<evidence type="ECO:0000256" key="3">
    <source>
        <dbReference type="ARBA" id="ARBA00023163"/>
    </source>
</evidence>
<proteinExistence type="predicted"/>
<evidence type="ECO:0000313" key="6">
    <source>
        <dbReference type="EMBL" id="PWR15511.1"/>
    </source>
</evidence>
<dbReference type="PRINTS" id="PR00455">
    <property type="entry name" value="HTHTETR"/>
</dbReference>